<dbReference type="OrthoDB" id="1436450at2759"/>
<dbReference type="GO" id="GO:0006612">
    <property type="term" value="P:protein targeting to membrane"/>
    <property type="evidence" value="ECO:0007669"/>
    <property type="project" value="TreeGrafter"/>
</dbReference>
<feature type="compositionally biased region" description="Polar residues" evidence="12">
    <location>
        <begin position="1"/>
        <end position="12"/>
    </location>
</feature>
<keyword evidence="5 11" id="KW-0472">Membrane</keyword>
<evidence type="ECO:0000256" key="7">
    <source>
        <dbReference type="ARBA" id="ARBA00023288"/>
    </source>
</evidence>
<proteinExistence type="inferred from homology"/>
<sequence>MPQGRPTTSRSQRLQKYRKPARSRRNTTSTTSTATVDTRLEEDAVPQLSEHQCCGVVDETTFQPRGKRARGTKPQPWLVRKLMVFITLGIMGYAGYVYIGRFCRNTIKQDQNSTAGRATGIVLLVIFCVLYLWMLWAYMKVVLTSPGYARDHIPRTPQPLVESVDTPHSNLDLEHTLSHYQPALEHPTSGEFDPTRTHRYNQPSYSSASSHVPSHLGRPVPADPIAGPSYEDIVLRTSLHDQNMSPERMERGAEGTGAVRMAGFSTVGEEDGGVGQGRLRTPFDPPFTSLLEGEIAQPEAAHVNGRDKHTLEMGKGELPVRRRPSMTPILHPAYRYCHQDRIVRPYRAHHCRSCGTCVLKFDHHCPWIGQCVGARNHKFFLNFCQAGAILTLYILGTLVGFSVPAWASASSNASVDPQIIVVGALAALFGLFTTVLTCSHVILILRGQTTVESMMIHATKERESTTLTQEYGFWGFCAKREAQRQWNEEWGDLDTEGSIWWTGSWKQGWINVMGTNVLGWILPIGRGKGDGLSYPVNPRFDEQGRLRRRADWPAEFR</sequence>
<dbReference type="EC" id="2.3.1.225" evidence="11"/>
<dbReference type="Proteomes" id="UP000807342">
    <property type="component" value="Unassembled WGS sequence"/>
</dbReference>
<dbReference type="PROSITE" id="PS50216">
    <property type="entry name" value="DHHC"/>
    <property type="match status" value="1"/>
</dbReference>
<dbReference type="Pfam" id="PF01529">
    <property type="entry name" value="DHHC"/>
    <property type="match status" value="1"/>
</dbReference>
<comment type="caution">
    <text evidence="14">The sequence shown here is derived from an EMBL/GenBank/DDBJ whole genome shotgun (WGS) entry which is preliminary data.</text>
</comment>
<keyword evidence="7" id="KW-0449">Lipoprotein</keyword>
<dbReference type="GO" id="GO:0005783">
    <property type="term" value="C:endoplasmic reticulum"/>
    <property type="evidence" value="ECO:0007669"/>
    <property type="project" value="TreeGrafter"/>
</dbReference>
<keyword evidence="15" id="KW-1185">Reference proteome</keyword>
<evidence type="ECO:0000313" key="14">
    <source>
        <dbReference type="EMBL" id="KAF9450518.1"/>
    </source>
</evidence>
<feature type="compositionally biased region" description="Low complexity" evidence="12">
    <location>
        <begin position="26"/>
        <end position="37"/>
    </location>
</feature>
<name>A0A9P6C6T9_9AGAR</name>
<comment type="similarity">
    <text evidence="9">Belongs to the DHHC palmitoyltransferase family. PFA5 subfamily.</text>
</comment>
<feature type="region of interest" description="Disordered" evidence="12">
    <location>
        <begin position="184"/>
        <end position="216"/>
    </location>
</feature>
<keyword evidence="6" id="KW-0564">Palmitate</keyword>
<keyword evidence="8 11" id="KW-0012">Acyltransferase</keyword>
<comment type="domain">
    <text evidence="11">The DHHC domain is required for palmitoyltransferase activity.</text>
</comment>
<evidence type="ECO:0000256" key="4">
    <source>
        <dbReference type="ARBA" id="ARBA00022989"/>
    </source>
</evidence>
<dbReference type="PANTHER" id="PTHR22883:SF23">
    <property type="entry name" value="PALMITOYLTRANSFERASE ZDHHC6"/>
    <property type="match status" value="1"/>
</dbReference>
<dbReference type="AlphaFoldDB" id="A0A9P6C6T9"/>
<feature type="domain" description="Palmitoyltransferase DHHC" evidence="13">
    <location>
        <begin position="334"/>
        <end position="454"/>
    </location>
</feature>
<feature type="transmembrane region" description="Helical" evidence="11">
    <location>
        <begin position="379"/>
        <end position="407"/>
    </location>
</feature>
<feature type="transmembrane region" description="Helical" evidence="11">
    <location>
        <begin position="119"/>
        <end position="138"/>
    </location>
</feature>
<evidence type="ECO:0000256" key="5">
    <source>
        <dbReference type="ARBA" id="ARBA00023136"/>
    </source>
</evidence>
<comment type="subcellular location">
    <subcellularLocation>
        <location evidence="1">Membrane</location>
        <topology evidence="1">Multi-pass membrane protein</topology>
    </subcellularLocation>
</comment>
<organism evidence="14 15">
    <name type="scientific">Macrolepiota fuliginosa MF-IS2</name>
    <dbReference type="NCBI Taxonomy" id="1400762"/>
    <lineage>
        <taxon>Eukaryota</taxon>
        <taxon>Fungi</taxon>
        <taxon>Dikarya</taxon>
        <taxon>Basidiomycota</taxon>
        <taxon>Agaricomycotina</taxon>
        <taxon>Agaricomycetes</taxon>
        <taxon>Agaricomycetidae</taxon>
        <taxon>Agaricales</taxon>
        <taxon>Agaricineae</taxon>
        <taxon>Agaricaceae</taxon>
        <taxon>Macrolepiota</taxon>
    </lineage>
</organism>
<keyword evidence="3 11" id="KW-0812">Transmembrane</keyword>
<dbReference type="EMBL" id="MU151103">
    <property type="protein sequence ID" value="KAF9450518.1"/>
    <property type="molecule type" value="Genomic_DNA"/>
</dbReference>
<protein>
    <recommendedName>
        <fullName evidence="11">Palmitoyltransferase</fullName>
        <ecNumber evidence="11">2.3.1.225</ecNumber>
    </recommendedName>
</protein>
<gene>
    <name evidence="14" type="ORF">P691DRAFT_665187</name>
</gene>
<evidence type="ECO:0000256" key="8">
    <source>
        <dbReference type="ARBA" id="ARBA00023315"/>
    </source>
</evidence>
<evidence type="ECO:0000259" key="13">
    <source>
        <dbReference type="Pfam" id="PF01529"/>
    </source>
</evidence>
<dbReference type="InterPro" id="IPR039859">
    <property type="entry name" value="PFA4/ZDH16/20/ERF2-like"/>
</dbReference>
<feature type="transmembrane region" description="Helical" evidence="11">
    <location>
        <begin position="419"/>
        <end position="445"/>
    </location>
</feature>
<evidence type="ECO:0000256" key="3">
    <source>
        <dbReference type="ARBA" id="ARBA00022692"/>
    </source>
</evidence>
<evidence type="ECO:0000256" key="10">
    <source>
        <dbReference type="ARBA" id="ARBA00048048"/>
    </source>
</evidence>
<evidence type="ECO:0000256" key="6">
    <source>
        <dbReference type="ARBA" id="ARBA00023139"/>
    </source>
</evidence>
<evidence type="ECO:0000256" key="11">
    <source>
        <dbReference type="RuleBase" id="RU079119"/>
    </source>
</evidence>
<feature type="compositionally biased region" description="Basic residues" evidence="12">
    <location>
        <begin position="13"/>
        <end position="25"/>
    </location>
</feature>
<accession>A0A9P6C6T9</accession>
<evidence type="ECO:0000256" key="1">
    <source>
        <dbReference type="ARBA" id="ARBA00004141"/>
    </source>
</evidence>
<dbReference type="GO" id="GO:0019706">
    <property type="term" value="F:protein-cysteine S-palmitoyltransferase activity"/>
    <property type="evidence" value="ECO:0007669"/>
    <property type="project" value="UniProtKB-EC"/>
</dbReference>
<keyword evidence="4 11" id="KW-1133">Transmembrane helix</keyword>
<feature type="region of interest" description="Disordered" evidence="12">
    <location>
        <begin position="1"/>
        <end position="38"/>
    </location>
</feature>
<dbReference type="GO" id="GO:0016020">
    <property type="term" value="C:membrane"/>
    <property type="evidence" value="ECO:0007669"/>
    <property type="project" value="UniProtKB-SubCell"/>
</dbReference>
<dbReference type="InterPro" id="IPR001594">
    <property type="entry name" value="Palmitoyltrfase_DHHC"/>
</dbReference>
<reference evidence="14" key="1">
    <citation type="submission" date="2020-11" db="EMBL/GenBank/DDBJ databases">
        <authorList>
            <consortium name="DOE Joint Genome Institute"/>
            <person name="Ahrendt S."/>
            <person name="Riley R."/>
            <person name="Andreopoulos W."/>
            <person name="Labutti K."/>
            <person name="Pangilinan J."/>
            <person name="Ruiz-Duenas F.J."/>
            <person name="Barrasa J.M."/>
            <person name="Sanchez-Garcia M."/>
            <person name="Camarero S."/>
            <person name="Miyauchi S."/>
            <person name="Serrano A."/>
            <person name="Linde D."/>
            <person name="Babiker R."/>
            <person name="Drula E."/>
            <person name="Ayuso-Fernandez I."/>
            <person name="Pacheco R."/>
            <person name="Padilla G."/>
            <person name="Ferreira P."/>
            <person name="Barriuso J."/>
            <person name="Kellner H."/>
            <person name="Castanera R."/>
            <person name="Alfaro M."/>
            <person name="Ramirez L."/>
            <person name="Pisabarro A.G."/>
            <person name="Kuo A."/>
            <person name="Tritt A."/>
            <person name="Lipzen A."/>
            <person name="He G."/>
            <person name="Yan M."/>
            <person name="Ng V."/>
            <person name="Cullen D."/>
            <person name="Martin F."/>
            <person name="Rosso M.-N."/>
            <person name="Henrissat B."/>
            <person name="Hibbett D."/>
            <person name="Martinez A.T."/>
            <person name="Grigoriev I.V."/>
        </authorList>
    </citation>
    <scope>NUCLEOTIDE SEQUENCE</scope>
    <source>
        <strain evidence="14">MF-IS2</strain>
    </source>
</reference>
<keyword evidence="2 11" id="KW-0808">Transferase</keyword>
<dbReference type="PANTHER" id="PTHR22883">
    <property type="entry name" value="ZINC FINGER DHHC DOMAIN CONTAINING PROTEIN"/>
    <property type="match status" value="1"/>
</dbReference>
<feature type="transmembrane region" description="Helical" evidence="11">
    <location>
        <begin position="77"/>
        <end position="99"/>
    </location>
</feature>
<evidence type="ECO:0000313" key="15">
    <source>
        <dbReference type="Proteomes" id="UP000807342"/>
    </source>
</evidence>
<feature type="compositionally biased region" description="Low complexity" evidence="12">
    <location>
        <begin position="203"/>
        <end position="215"/>
    </location>
</feature>
<evidence type="ECO:0000256" key="2">
    <source>
        <dbReference type="ARBA" id="ARBA00022679"/>
    </source>
</evidence>
<comment type="catalytic activity">
    <reaction evidence="10 11">
        <text>L-cysteinyl-[protein] + hexadecanoyl-CoA = S-hexadecanoyl-L-cysteinyl-[protein] + CoA</text>
        <dbReference type="Rhea" id="RHEA:36683"/>
        <dbReference type="Rhea" id="RHEA-COMP:10131"/>
        <dbReference type="Rhea" id="RHEA-COMP:11032"/>
        <dbReference type="ChEBI" id="CHEBI:29950"/>
        <dbReference type="ChEBI" id="CHEBI:57287"/>
        <dbReference type="ChEBI" id="CHEBI:57379"/>
        <dbReference type="ChEBI" id="CHEBI:74151"/>
        <dbReference type="EC" id="2.3.1.225"/>
    </reaction>
</comment>
<dbReference type="GO" id="GO:0005794">
    <property type="term" value="C:Golgi apparatus"/>
    <property type="evidence" value="ECO:0007669"/>
    <property type="project" value="TreeGrafter"/>
</dbReference>
<evidence type="ECO:0000256" key="12">
    <source>
        <dbReference type="SAM" id="MobiDB-lite"/>
    </source>
</evidence>
<evidence type="ECO:0000256" key="9">
    <source>
        <dbReference type="ARBA" id="ARBA00038298"/>
    </source>
</evidence>